<sequence length="180" mass="18825">MSALAGEDATTAVSGRSVDGVGRPTVRESLQTFPAMLRRRSVGALVPPGLLVAGALLLGADLPGPFWPAGAVGSLVFVVMFTVVMTLAVLLLSLLDVRRTRRSAPRIHLDESGVSVTVSTGVTIALAWDNTRVRFVTSSVVGLRARKGFALMAIPLSAFDGEDRAVACSLLADKLGVEVR</sequence>
<keyword evidence="2" id="KW-1133">Transmembrane helix</keyword>
<gene>
    <name evidence="3" type="ORF">ET471_09315</name>
</gene>
<dbReference type="EMBL" id="CP035493">
    <property type="protein sequence ID" value="QAY70210.1"/>
    <property type="molecule type" value="Genomic_DNA"/>
</dbReference>
<evidence type="ECO:0000256" key="1">
    <source>
        <dbReference type="SAM" id="MobiDB-lite"/>
    </source>
</evidence>
<feature type="transmembrane region" description="Helical" evidence="2">
    <location>
        <begin position="66"/>
        <end position="95"/>
    </location>
</feature>
<dbReference type="Proteomes" id="UP000292118">
    <property type="component" value="Chromosome"/>
</dbReference>
<reference evidence="3 4" key="1">
    <citation type="submission" date="2019-01" db="EMBL/GenBank/DDBJ databases">
        <title>Genome sequencing of strain FW10M-9.</title>
        <authorList>
            <person name="Heo J."/>
            <person name="Kim S.-J."/>
            <person name="Kim J.-S."/>
            <person name="Hong S.-B."/>
            <person name="Kwon S.-W."/>
        </authorList>
    </citation>
    <scope>NUCLEOTIDE SEQUENCE [LARGE SCALE GENOMIC DNA]</scope>
    <source>
        <strain evidence="3 4">FW10M-9</strain>
    </source>
</reference>
<feature type="transmembrane region" description="Helical" evidence="2">
    <location>
        <begin position="42"/>
        <end position="60"/>
    </location>
</feature>
<dbReference type="AlphaFoldDB" id="A0A4P6F2Y8"/>
<dbReference type="KEGG" id="xya:ET471_09315"/>
<evidence type="ECO:0000256" key="2">
    <source>
        <dbReference type="SAM" id="Phobius"/>
    </source>
</evidence>
<keyword evidence="2" id="KW-0812">Transmembrane</keyword>
<evidence type="ECO:0000313" key="4">
    <source>
        <dbReference type="Proteomes" id="UP000292118"/>
    </source>
</evidence>
<keyword evidence="2" id="KW-0472">Membrane</keyword>
<evidence type="ECO:0000313" key="3">
    <source>
        <dbReference type="EMBL" id="QAY70210.1"/>
    </source>
</evidence>
<feature type="region of interest" description="Disordered" evidence="1">
    <location>
        <begin position="1"/>
        <end position="20"/>
    </location>
</feature>
<keyword evidence="4" id="KW-1185">Reference proteome</keyword>
<dbReference type="RefSeq" id="WP_129187729.1">
    <property type="nucleotide sequence ID" value="NZ_CP035493.1"/>
</dbReference>
<name>A0A4P6F2Y8_9MICO</name>
<protein>
    <recommendedName>
        <fullName evidence="5">YcxB family protein</fullName>
    </recommendedName>
</protein>
<organism evidence="3 4">
    <name type="scientific">Xylanimonas protaetiae</name>
    <dbReference type="NCBI Taxonomy" id="2509457"/>
    <lineage>
        <taxon>Bacteria</taxon>
        <taxon>Bacillati</taxon>
        <taxon>Actinomycetota</taxon>
        <taxon>Actinomycetes</taxon>
        <taxon>Micrococcales</taxon>
        <taxon>Promicromonosporaceae</taxon>
        <taxon>Xylanimonas</taxon>
    </lineage>
</organism>
<evidence type="ECO:0008006" key="5">
    <source>
        <dbReference type="Google" id="ProtNLM"/>
    </source>
</evidence>
<proteinExistence type="predicted"/>
<accession>A0A4P6F2Y8</accession>